<evidence type="ECO:0000313" key="4">
    <source>
        <dbReference type="Proteomes" id="UP000062768"/>
    </source>
</evidence>
<dbReference type="Gene3D" id="3.30.530.20">
    <property type="match status" value="1"/>
</dbReference>
<dbReference type="PATRIC" id="fig|2162.10.peg.2226"/>
<dbReference type="RefSeq" id="WP_048084479.1">
    <property type="nucleotide sequence ID" value="NZ_CP006933.1"/>
</dbReference>
<keyword evidence="4" id="KW-1185">Reference proteome</keyword>
<evidence type="ECO:0000313" key="1">
    <source>
        <dbReference type="EMBL" id="AIS31069.1"/>
    </source>
</evidence>
<dbReference type="EMBL" id="CP006933">
    <property type="protein sequence ID" value="AIS31069.1"/>
    <property type="molecule type" value="Genomic_DNA"/>
</dbReference>
<sequence>MKEIYTEIEINAPAGAVWSMLTDFDRFPQWNPFMKRFSGNLQEGAKLEIFINPPNSRGMTIKPEILEYEPGKKLRWLGVLGVRRLFDGEHSWTTEEINEDKTLFIQKEVFTGLLVPLGSGLLKNTATGFEMMNQALKEETEKEQ</sequence>
<dbReference type="Pfam" id="PF10604">
    <property type="entry name" value="Polyketide_cyc2"/>
    <property type="match status" value="1"/>
</dbReference>
<dbReference type="SUPFAM" id="SSF55961">
    <property type="entry name" value="Bet v1-like"/>
    <property type="match status" value="1"/>
</dbReference>
<dbReference type="GeneID" id="26740389"/>
<evidence type="ECO:0000313" key="2">
    <source>
        <dbReference type="EMBL" id="CEL25771.1"/>
    </source>
</evidence>
<dbReference type="CDD" id="cd07822">
    <property type="entry name" value="SRPBCC_4"/>
    <property type="match status" value="1"/>
</dbReference>
<dbReference type="STRING" id="2162.BRM9_0240"/>
<organism evidence="1 3">
    <name type="scientific">Methanobacterium formicicum</name>
    <dbReference type="NCBI Taxonomy" id="2162"/>
    <lineage>
        <taxon>Archaea</taxon>
        <taxon>Methanobacteriati</taxon>
        <taxon>Methanobacteriota</taxon>
        <taxon>Methanomada group</taxon>
        <taxon>Methanobacteria</taxon>
        <taxon>Methanobacteriales</taxon>
        <taxon>Methanobacteriaceae</taxon>
        <taxon>Methanobacterium</taxon>
    </lineage>
</organism>
<dbReference type="KEGG" id="mfc:BRM9_0240"/>
<name>A0A089ZUQ0_METFO</name>
<dbReference type="EMBL" id="LN734822">
    <property type="protein sequence ID" value="CEL25771.1"/>
    <property type="molecule type" value="Genomic_DNA"/>
</dbReference>
<gene>
    <name evidence="1" type="ORF">BRM9_0240</name>
    <name evidence="2" type="ORF">MB9_2156</name>
</gene>
<dbReference type="AlphaFoldDB" id="A0A089ZUQ0"/>
<dbReference type="InterPro" id="IPR023393">
    <property type="entry name" value="START-like_dom_sf"/>
</dbReference>
<reference evidence="1" key="1">
    <citation type="submission" date="2013-12" db="EMBL/GenBank/DDBJ databases">
        <title>The complete genome sequence of Methanobacterium sp. BRM9.</title>
        <authorList>
            <consortium name="Pastoral Greenhouse Gas Research Consortium"/>
            <person name="Kelly W.J."/>
            <person name="Leahy S.C."/>
            <person name="Perry R."/>
            <person name="Li D."/>
            <person name="Altermann E."/>
            <person name="Lambie S.C."/>
            <person name="Attwood G.T."/>
        </authorList>
    </citation>
    <scope>NUCLEOTIDE SEQUENCE [LARGE SCALE GENOMIC DNA]</scope>
    <source>
        <strain evidence="1">BRM9</strain>
    </source>
</reference>
<dbReference type="PANTHER" id="PTHR36166:SF1">
    <property type="entry name" value="SRPBCC DOMAIN-CONTAINING PROTEIN"/>
    <property type="match status" value="1"/>
</dbReference>
<dbReference type="OrthoDB" id="66844at2157"/>
<dbReference type="InterPro" id="IPR019587">
    <property type="entry name" value="Polyketide_cyclase/dehydratase"/>
</dbReference>
<proteinExistence type="predicted"/>
<protein>
    <submittedName>
        <fullName evidence="1">Polyketide cyclase/dehydrase</fullName>
    </submittedName>
</protein>
<accession>A0A089ZUQ0</accession>
<dbReference type="Proteomes" id="UP000029661">
    <property type="component" value="Chromosome"/>
</dbReference>
<reference evidence="2" key="2">
    <citation type="submission" date="2014-09" db="EMBL/GenBank/DDBJ databases">
        <authorList>
            <person name="Bishop-Lilly K.A."/>
            <person name="Broomall S.M."/>
            <person name="Chain P.S."/>
            <person name="Chertkov O."/>
            <person name="Coyne S.R."/>
            <person name="Daligault H.E."/>
            <person name="Davenport K.W."/>
            <person name="Erkkila T."/>
            <person name="Frey K.G."/>
            <person name="Gibbons H.S."/>
            <person name="Gu W."/>
            <person name="Jaissle J."/>
            <person name="Johnson S.L."/>
            <person name="Koroleva G.I."/>
            <person name="Ladner J.T."/>
            <person name="Lo C.-C."/>
            <person name="Minogue T.D."/>
            <person name="Munk C."/>
            <person name="Palacios G.F."/>
            <person name="Redden C.L."/>
            <person name="Rosenzweig C.N."/>
            <person name="Scholz M.B."/>
            <person name="Teshima H."/>
            <person name="Xu Y."/>
        </authorList>
    </citation>
    <scope>NUCLEOTIDE SEQUENCE</scope>
    <source>
        <strain evidence="2">Mb9</strain>
    </source>
</reference>
<dbReference type="PANTHER" id="PTHR36166">
    <property type="entry name" value="CHROMOSOME 9, WHOLE GENOME SHOTGUN SEQUENCE"/>
    <property type="match status" value="1"/>
</dbReference>
<dbReference type="Proteomes" id="UP000062768">
    <property type="component" value="Chromosome I"/>
</dbReference>
<evidence type="ECO:0000313" key="3">
    <source>
        <dbReference type="Proteomes" id="UP000029661"/>
    </source>
</evidence>